<dbReference type="Gene3D" id="2.60.40.10">
    <property type="entry name" value="Immunoglobulins"/>
    <property type="match status" value="1"/>
</dbReference>
<dbReference type="AlphaFoldDB" id="A0A0L1IR57"/>
<dbReference type="Proteomes" id="UP000037505">
    <property type="component" value="Unassembled WGS sequence"/>
</dbReference>
<dbReference type="SUPFAM" id="SSF81296">
    <property type="entry name" value="E set domains"/>
    <property type="match status" value="1"/>
</dbReference>
<dbReference type="PANTHER" id="PTHR40625">
    <property type="entry name" value="GTP-BINDING PROTEIN ESDC-RELATED"/>
    <property type="match status" value="1"/>
</dbReference>
<protein>
    <submittedName>
        <fullName evidence="2">GTP-binding protein EsdC</fullName>
    </submittedName>
</protein>
<organism evidence="2 3">
    <name type="scientific">Aspergillus nomiae NRRL (strain ATCC 15546 / NRRL 13137 / CBS 260.88 / M93)</name>
    <dbReference type="NCBI Taxonomy" id="1509407"/>
    <lineage>
        <taxon>Eukaryota</taxon>
        <taxon>Fungi</taxon>
        <taxon>Dikarya</taxon>
        <taxon>Ascomycota</taxon>
        <taxon>Pezizomycotina</taxon>
        <taxon>Eurotiomycetes</taxon>
        <taxon>Eurotiomycetidae</taxon>
        <taxon>Eurotiales</taxon>
        <taxon>Aspergillaceae</taxon>
        <taxon>Aspergillus</taxon>
        <taxon>Aspergillus subgen. Circumdati</taxon>
    </lineage>
</organism>
<accession>A0A0L1IR57</accession>
<feature type="compositionally biased region" description="Low complexity" evidence="1">
    <location>
        <begin position="167"/>
        <end position="202"/>
    </location>
</feature>
<gene>
    <name evidence="2" type="ORF">ANOM_009309</name>
</gene>
<dbReference type="OrthoDB" id="5364946at2759"/>
<evidence type="ECO:0000256" key="1">
    <source>
        <dbReference type="SAM" id="MobiDB-lite"/>
    </source>
</evidence>
<dbReference type="PANTHER" id="PTHR40625:SF2">
    <property type="entry name" value="GTP-BINDING PROTEIN ESDC"/>
    <property type="match status" value="1"/>
</dbReference>
<keyword evidence="3" id="KW-1185">Reference proteome</keyword>
<comment type="caution">
    <text evidence="2">The sequence shown here is derived from an EMBL/GenBank/DDBJ whole genome shotgun (WGS) entry which is preliminary data.</text>
</comment>
<name>A0A0L1IR57_ASPN3</name>
<evidence type="ECO:0000313" key="2">
    <source>
        <dbReference type="EMBL" id="KNG82066.1"/>
    </source>
</evidence>
<dbReference type="GeneID" id="26811113"/>
<dbReference type="FunFam" id="2.60.40.10:FF:000885">
    <property type="entry name" value="Putative GTP-binding protein EsdC"/>
    <property type="match status" value="1"/>
</dbReference>
<proteinExistence type="predicted"/>
<dbReference type="InterPro" id="IPR014756">
    <property type="entry name" value="Ig_E-set"/>
</dbReference>
<feature type="region of interest" description="Disordered" evidence="1">
    <location>
        <begin position="164"/>
        <end position="202"/>
    </location>
</feature>
<reference evidence="2 3" key="1">
    <citation type="submission" date="2014-06" db="EMBL/GenBank/DDBJ databases">
        <title>The Genome of the Aflatoxigenic Filamentous Fungus Aspergillus nomius.</title>
        <authorList>
            <person name="Moore M.G."/>
            <person name="Shannon B.M."/>
            <person name="Brian M.M."/>
        </authorList>
    </citation>
    <scope>NUCLEOTIDE SEQUENCE [LARGE SCALE GENOMIC DNA]</scope>
    <source>
        <strain evidence="2 3">NRRL 13137</strain>
    </source>
</reference>
<dbReference type="InterPro" id="IPR013783">
    <property type="entry name" value="Ig-like_fold"/>
</dbReference>
<sequence length="282" mass="30887">MSAVQLKFTLRTSSNVKTVHLLGSWDNYSRQIPLSRDEGKPGSWVGKFRFQTSMLKLGGRYWYYYIMDGYHVSHDPAVEYTIEPTTGRKLNILDVPGGSKKSSSSASKPRRTSDEVVKGRAPSPSKIHHPKPSKPYASRQIRETDFAPTMEDLTMRFAGSRLSDEYSLSNSPPSSVGSSLSSRSSRSSGSTSPSSLSSMSDPASVCRCERYGITRKATASSLTAVVVAVATLPSRLRLAVPSLTVMRSTAGPAEVFVARALLCVGKSCSWWNLYFVNFMEMG</sequence>
<feature type="region of interest" description="Disordered" evidence="1">
    <location>
        <begin position="89"/>
        <end position="141"/>
    </location>
</feature>
<dbReference type="EMBL" id="JNOM01000381">
    <property type="protein sequence ID" value="KNG82066.1"/>
    <property type="molecule type" value="Genomic_DNA"/>
</dbReference>
<dbReference type="RefSeq" id="XP_015402989.1">
    <property type="nucleotide sequence ID" value="XM_015554565.1"/>
</dbReference>
<evidence type="ECO:0000313" key="3">
    <source>
        <dbReference type="Proteomes" id="UP000037505"/>
    </source>
</evidence>
<dbReference type="STRING" id="1509407.A0A0L1IR57"/>